<feature type="transmembrane region" description="Helical" evidence="7">
    <location>
        <begin position="182"/>
        <end position="202"/>
    </location>
</feature>
<comment type="similarity">
    <text evidence="2">Belongs to the polysaccharide synthase family.</text>
</comment>
<keyword evidence="6 7" id="KW-0472">Membrane</keyword>
<feature type="transmembrane region" description="Helical" evidence="7">
    <location>
        <begin position="260"/>
        <end position="283"/>
    </location>
</feature>
<feature type="transmembrane region" description="Helical" evidence="7">
    <location>
        <begin position="223"/>
        <end position="248"/>
    </location>
</feature>
<reference evidence="8 9" key="1">
    <citation type="submission" date="2020-10" db="EMBL/GenBank/DDBJ databases">
        <title>Genome sequencing of Massilia sp. LPB0304.</title>
        <authorList>
            <person name="Kim J."/>
        </authorList>
    </citation>
    <scope>NUCLEOTIDE SEQUENCE [LARGE SCALE GENOMIC DNA]</scope>
    <source>
        <strain evidence="8 9">LPB0304</strain>
        <plasmid evidence="8 9">unnamed1</plasmid>
    </source>
</reference>
<feature type="transmembrane region" description="Helical" evidence="7">
    <location>
        <begin position="347"/>
        <end position="365"/>
    </location>
</feature>
<dbReference type="AlphaFoldDB" id="A0A7L9UDG7"/>
<feature type="transmembrane region" description="Helical" evidence="7">
    <location>
        <begin position="159"/>
        <end position="176"/>
    </location>
</feature>
<evidence type="ECO:0000313" key="9">
    <source>
        <dbReference type="Proteomes" id="UP000593875"/>
    </source>
</evidence>
<evidence type="ECO:0000256" key="4">
    <source>
        <dbReference type="ARBA" id="ARBA00022692"/>
    </source>
</evidence>
<sequence>MFIVNAIRVLVKGEFNRNVLTLMTGTGLAQLIPLGVTPILSRLYNPEQFGVFALFTATVSSLAAVVTGRYELAIMLPRKNADAINVAALSIAICFITSTILLIAAWTLNDRISTALGNSAICTWLYFVPLAVLLNGIYSNLNYWSNRNKLYRIMAHRRVLQSGGTSAVQIALGFLRTDAGGLVIGSIFGQALASAMMANIIFRHNRNIWRVIDKRKTLVLAKRYISCVKFLVPAHVLSALAVQLPAVFVTANFGLSAAGYYLFAERLVGMPVSLVSASIGDVFRQKMAESYTAGNHCRKNFVSTLWKLVAISTPPFSLCLFFSPLVFAHLFGERWRVAGEYAQLMCPMFYFRFISNPLSLVAIIAQKNRFEFLWQAGLLMCLLLVTAIHYFVDLDAKDFILGFVAVSAIFDLINLAASYMFACAGDLRLQKPQSS</sequence>
<keyword evidence="9" id="KW-1185">Reference proteome</keyword>
<keyword evidence="4 7" id="KW-0812">Transmembrane</keyword>
<feature type="transmembrane region" description="Helical" evidence="7">
    <location>
        <begin position="20"/>
        <end position="40"/>
    </location>
</feature>
<keyword evidence="8" id="KW-0614">Plasmid</keyword>
<gene>
    <name evidence="8" type="ORF">LPB04_23445</name>
</gene>
<geneLocation type="plasmid" evidence="8 9">
    <name>unnamed1</name>
</geneLocation>
<evidence type="ECO:0000256" key="2">
    <source>
        <dbReference type="ARBA" id="ARBA00007430"/>
    </source>
</evidence>
<evidence type="ECO:0000256" key="1">
    <source>
        <dbReference type="ARBA" id="ARBA00004651"/>
    </source>
</evidence>
<keyword evidence="5 7" id="KW-1133">Transmembrane helix</keyword>
<evidence type="ECO:0000256" key="6">
    <source>
        <dbReference type="ARBA" id="ARBA00023136"/>
    </source>
</evidence>
<evidence type="ECO:0000256" key="5">
    <source>
        <dbReference type="ARBA" id="ARBA00022989"/>
    </source>
</evidence>
<feature type="transmembrane region" description="Helical" evidence="7">
    <location>
        <begin position="398"/>
        <end position="422"/>
    </location>
</feature>
<protein>
    <submittedName>
        <fullName evidence="8">Oligosaccharide flippase family protein</fullName>
    </submittedName>
</protein>
<dbReference type="Proteomes" id="UP000593875">
    <property type="component" value="Plasmid unnamed1"/>
</dbReference>
<dbReference type="PANTHER" id="PTHR30250">
    <property type="entry name" value="PST FAMILY PREDICTED COLANIC ACID TRANSPORTER"/>
    <property type="match status" value="1"/>
</dbReference>
<feature type="transmembrane region" description="Helical" evidence="7">
    <location>
        <begin position="118"/>
        <end position="138"/>
    </location>
</feature>
<dbReference type="Pfam" id="PF13440">
    <property type="entry name" value="Polysacc_synt_3"/>
    <property type="match status" value="1"/>
</dbReference>
<evidence type="ECO:0000313" key="8">
    <source>
        <dbReference type="EMBL" id="QOL52272.1"/>
    </source>
</evidence>
<feature type="transmembrane region" description="Helical" evidence="7">
    <location>
        <begin position="84"/>
        <end position="106"/>
    </location>
</feature>
<keyword evidence="3" id="KW-1003">Cell membrane</keyword>
<comment type="subcellular location">
    <subcellularLocation>
        <location evidence="1">Cell membrane</location>
        <topology evidence="1">Multi-pass membrane protein</topology>
    </subcellularLocation>
</comment>
<dbReference type="InterPro" id="IPR050833">
    <property type="entry name" value="Poly_Biosynth_Transport"/>
</dbReference>
<feature type="transmembrane region" description="Helical" evidence="7">
    <location>
        <begin position="304"/>
        <end position="327"/>
    </location>
</feature>
<dbReference type="RefSeq" id="WP_193689235.1">
    <property type="nucleotide sequence ID" value="NZ_CP062942.1"/>
</dbReference>
<dbReference type="KEGG" id="mlir:LPB04_23445"/>
<feature type="transmembrane region" description="Helical" evidence="7">
    <location>
        <begin position="52"/>
        <end position="72"/>
    </location>
</feature>
<evidence type="ECO:0000256" key="7">
    <source>
        <dbReference type="SAM" id="Phobius"/>
    </source>
</evidence>
<dbReference type="EMBL" id="CP062942">
    <property type="protein sequence ID" value="QOL52272.1"/>
    <property type="molecule type" value="Genomic_DNA"/>
</dbReference>
<evidence type="ECO:0000256" key="3">
    <source>
        <dbReference type="ARBA" id="ARBA00022475"/>
    </source>
</evidence>
<dbReference type="PANTHER" id="PTHR30250:SF10">
    <property type="entry name" value="LIPOPOLYSACCHARIDE BIOSYNTHESIS PROTEIN WZXC"/>
    <property type="match status" value="1"/>
</dbReference>
<name>A0A7L9UDG7_9BURK</name>
<accession>A0A7L9UDG7</accession>
<feature type="transmembrane region" description="Helical" evidence="7">
    <location>
        <begin position="372"/>
        <end position="392"/>
    </location>
</feature>
<proteinExistence type="inferred from homology"/>
<organism evidence="8 9">
    <name type="scientific">Massilia litorea</name>
    <dbReference type="NCBI Taxonomy" id="2769491"/>
    <lineage>
        <taxon>Bacteria</taxon>
        <taxon>Pseudomonadati</taxon>
        <taxon>Pseudomonadota</taxon>
        <taxon>Betaproteobacteria</taxon>
        <taxon>Burkholderiales</taxon>
        <taxon>Oxalobacteraceae</taxon>
        <taxon>Telluria group</taxon>
        <taxon>Massilia</taxon>
    </lineage>
</organism>
<dbReference type="GO" id="GO:0005886">
    <property type="term" value="C:plasma membrane"/>
    <property type="evidence" value="ECO:0007669"/>
    <property type="project" value="UniProtKB-SubCell"/>
</dbReference>